<dbReference type="EMBL" id="AP023440">
    <property type="protein sequence ID" value="BCL28564.1"/>
    <property type="molecule type" value="Genomic_DNA"/>
</dbReference>
<evidence type="ECO:0000256" key="10">
    <source>
        <dbReference type="ARBA" id="ARBA00048741"/>
    </source>
</evidence>
<comment type="similarity">
    <text evidence="1">Belongs to the asparagine synthetase family.</text>
</comment>
<dbReference type="Gene3D" id="3.60.20.10">
    <property type="entry name" value="Glutamine Phosphoribosylpyrophosphate, subunit 1, domain 1"/>
    <property type="match status" value="1"/>
</dbReference>
<dbReference type="Pfam" id="PF00733">
    <property type="entry name" value="Asn_synthase"/>
    <property type="match status" value="2"/>
</dbReference>
<dbReference type="SUPFAM" id="SSF52402">
    <property type="entry name" value="Adenine nucleotide alpha hydrolases-like"/>
    <property type="match status" value="1"/>
</dbReference>
<feature type="binding site" evidence="12">
    <location>
        <position position="93"/>
    </location>
    <ligand>
        <name>L-glutamine</name>
        <dbReference type="ChEBI" id="CHEBI:58359"/>
    </ligand>
</feature>
<evidence type="ECO:0000256" key="2">
    <source>
        <dbReference type="ARBA" id="ARBA00012737"/>
    </source>
</evidence>
<accession>A0A7G1P3Z6</accession>
<dbReference type="PANTHER" id="PTHR11772:SF2">
    <property type="entry name" value="ASPARAGINE SYNTHETASE [GLUTAMINE-HYDROLYZING]"/>
    <property type="match status" value="1"/>
</dbReference>
<dbReference type="EC" id="6.3.5.4" evidence="2"/>
<comment type="catalytic activity">
    <reaction evidence="10">
        <text>L-aspartate + L-glutamine + ATP + H2O = L-asparagine + L-glutamate + AMP + diphosphate + H(+)</text>
        <dbReference type="Rhea" id="RHEA:12228"/>
        <dbReference type="ChEBI" id="CHEBI:15377"/>
        <dbReference type="ChEBI" id="CHEBI:15378"/>
        <dbReference type="ChEBI" id="CHEBI:29985"/>
        <dbReference type="ChEBI" id="CHEBI:29991"/>
        <dbReference type="ChEBI" id="CHEBI:30616"/>
        <dbReference type="ChEBI" id="CHEBI:33019"/>
        <dbReference type="ChEBI" id="CHEBI:58048"/>
        <dbReference type="ChEBI" id="CHEBI:58359"/>
        <dbReference type="ChEBI" id="CHEBI:456215"/>
        <dbReference type="EC" id="6.3.5.4"/>
    </reaction>
</comment>
<dbReference type="NCBIfam" id="TIGR01536">
    <property type="entry name" value="asn_synth_AEB"/>
    <property type="match status" value="1"/>
</dbReference>
<dbReference type="Pfam" id="PF13537">
    <property type="entry name" value="GATase_7"/>
    <property type="match status" value="1"/>
</dbReference>
<dbReference type="GO" id="GO:0004066">
    <property type="term" value="F:asparagine synthase (glutamine-hydrolyzing) activity"/>
    <property type="evidence" value="ECO:0007669"/>
    <property type="project" value="UniProtKB-EC"/>
</dbReference>
<dbReference type="PROSITE" id="PS51278">
    <property type="entry name" value="GATASE_TYPE_2"/>
    <property type="match status" value="1"/>
</dbReference>
<dbReference type="InterPro" id="IPR033738">
    <property type="entry name" value="AsnB_N"/>
</dbReference>
<dbReference type="RefSeq" id="WP_190850818.1">
    <property type="nucleotide sequence ID" value="NZ_AP023440.1"/>
</dbReference>
<dbReference type="InterPro" id="IPR050795">
    <property type="entry name" value="Asn_Synthetase"/>
</dbReference>
<dbReference type="SUPFAM" id="SSF56235">
    <property type="entry name" value="N-terminal nucleophile aminohydrolases (Ntn hydrolases)"/>
    <property type="match status" value="1"/>
</dbReference>
<dbReference type="PIRSF" id="PIRSF001589">
    <property type="entry name" value="Asn_synthetase_glu-h"/>
    <property type="match status" value="1"/>
</dbReference>
<keyword evidence="5 12" id="KW-0547">Nucleotide-binding</keyword>
<dbReference type="InterPro" id="IPR017932">
    <property type="entry name" value="GATase_2_dom"/>
</dbReference>
<dbReference type="InterPro" id="IPR014729">
    <property type="entry name" value="Rossmann-like_a/b/a_fold"/>
</dbReference>
<evidence type="ECO:0000256" key="3">
    <source>
        <dbReference type="ARBA" id="ARBA00022598"/>
    </source>
</evidence>
<evidence type="ECO:0000256" key="6">
    <source>
        <dbReference type="ARBA" id="ARBA00022840"/>
    </source>
</evidence>
<evidence type="ECO:0000313" key="15">
    <source>
        <dbReference type="EMBL" id="BCL28564.1"/>
    </source>
</evidence>
<evidence type="ECO:0000256" key="13">
    <source>
        <dbReference type="PIRSR" id="PIRSR001589-3"/>
    </source>
</evidence>
<dbReference type="GO" id="GO:0005829">
    <property type="term" value="C:cytosol"/>
    <property type="evidence" value="ECO:0007669"/>
    <property type="project" value="TreeGrafter"/>
</dbReference>
<sequence length="510" mass="55466">MCGIVAAVGEIDLPLCREMLARIAHRGPDDTGETHRKDVWLGHQRLSIMDPPGGHQPLVGPDGRSCLVVNGEIYNHLHLREELGPERFTTGSDSEAALQVLLVDGPAGLTRLRGMFTLAHVDEAGSLLVARDALGVKPLYWARKDGCVLFASELRAFNPADHPLAESFPPGCCWTPRGGLVRFADAVPPRVRPARRPQERITPDQWDETLLKTVRETIVSAVEDRMMSDVGIGVFLSGGLDSAIVTAVAAEYATRHGHRRPLPTFAVGTPSSPDLLAARVVAEYLGTEHHEVVMTPVDAVAALPRAVRAIEHFDVHLVRSAVPNLLLAEYASQHVRAVLTGEGADELFAGYPDCHREPFLAPEALQARLVETVQGLHWENLQRCDRTTMAYGLEARVPFLDRDVIELALSIPPEHKMIGPGAEEKKLLRDAFTGWLPEEILRRGKLQFGHGSGAKDVLTAGLTAGLTAAGPTQTAMGDAEEETAFYALWRDEFPGVDPVRALGRSAPRAE</sequence>
<dbReference type="Proteomes" id="UP000516444">
    <property type="component" value="Chromosome"/>
</dbReference>
<keyword evidence="8 11" id="KW-0315">Glutamine amidotransferase</keyword>
<feature type="domain" description="Glutamine amidotransferase type-2" evidence="14">
    <location>
        <begin position="2"/>
        <end position="179"/>
    </location>
</feature>
<evidence type="ECO:0000256" key="1">
    <source>
        <dbReference type="ARBA" id="ARBA00005752"/>
    </source>
</evidence>
<evidence type="ECO:0000256" key="5">
    <source>
        <dbReference type="ARBA" id="ARBA00022741"/>
    </source>
</evidence>
<gene>
    <name evidence="15" type="primary">asnB</name>
    <name evidence="15" type="ORF">GCM10017557_34230</name>
</gene>
<dbReference type="GO" id="GO:0005524">
    <property type="term" value="F:ATP binding"/>
    <property type="evidence" value="ECO:0007669"/>
    <property type="project" value="UniProtKB-KW"/>
</dbReference>
<comment type="pathway">
    <text evidence="9">Amino-acid biosynthesis.</text>
</comment>
<protein>
    <recommendedName>
        <fullName evidence="2">asparagine synthase (glutamine-hydrolyzing)</fullName>
        <ecNumber evidence="2">6.3.5.4</ecNumber>
    </recommendedName>
</protein>
<proteinExistence type="inferred from homology"/>
<dbReference type="InterPro" id="IPR029055">
    <property type="entry name" value="Ntn_hydrolases_N"/>
</dbReference>
<keyword evidence="3" id="KW-0436">Ligase</keyword>
<keyword evidence="6 12" id="KW-0067">ATP-binding</keyword>
<organism evidence="15 16">
    <name type="scientific">Streptomyces aurantiacus</name>
    <dbReference type="NCBI Taxonomy" id="47760"/>
    <lineage>
        <taxon>Bacteria</taxon>
        <taxon>Bacillati</taxon>
        <taxon>Actinomycetota</taxon>
        <taxon>Actinomycetes</taxon>
        <taxon>Kitasatosporales</taxon>
        <taxon>Streptomycetaceae</taxon>
        <taxon>Streptomyces</taxon>
        <taxon>Streptomyces aurantiacus group</taxon>
    </lineage>
</organism>
<evidence type="ECO:0000256" key="9">
    <source>
        <dbReference type="ARBA" id="ARBA00029440"/>
    </source>
</evidence>
<keyword evidence="16" id="KW-1185">Reference proteome</keyword>
<dbReference type="CDD" id="cd00712">
    <property type="entry name" value="AsnB"/>
    <property type="match status" value="1"/>
</dbReference>
<name>A0A7G1P3Z6_9ACTN</name>
<dbReference type="Gene3D" id="3.40.50.620">
    <property type="entry name" value="HUPs"/>
    <property type="match status" value="1"/>
</dbReference>
<evidence type="ECO:0000256" key="8">
    <source>
        <dbReference type="ARBA" id="ARBA00022962"/>
    </source>
</evidence>
<dbReference type="PANTHER" id="PTHR11772">
    <property type="entry name" value="ASPARAGINE SYNTHETASE"/>
    <property type="match status" value="1"/>
</dbReference>
<feature type="site" description="Important for beta-aspartyl-AMP intermediate formation" evidence="13">
    <location>
        <position position="342"/>
    </location>
</feature>
<evidence type="ECO:0000256" key="12">
    <source>
        <dbReference type="PIRSR" id="PIRSR001589-2"/>
    </source>
</evidence>
<dbReference type="InterPro" id="IPR006426">
    <property type="entry name" value="Asn_synth_AEB"/>
</dbReference>
<evidence type="ECO:0000256" key="11">
    <source>
        <dbReference type="PIRSR" id="PIRSR001589-1"/>
    </source>
</evidence>
<feature type="active site" description="For GATase activity" evidence="11">
    <location>
        <position position="2"/>
    </location>
</feature>
<dbReference type="KEGG" id="sgm:GCM10017557_34230"/>
<feature type="binding site" evidence="12">
    <location>
        <position position="267"/>
    </location>
    <ligand>
        <name>ATP</name>
        <dbReference type="ChEBI" id="CHEBI:30616"/>
    </ligand>
</feature>
<evidence type="ECO:0000259" key="14">
    <source>
        <dbReference type="PROSITE" id="PS51278"/>
    </source>
</evidence>
<evidence type="ECO:0000256" key="4">
    <source>
        <dbReference type="ARBA" id="ARBA00022605"/>
    </source>
</evidence>
<evidence type="ECO:0000313" key="16">
    <source>
        <dbReference type="Proteomes" id="UP000516444"/>
    </source>
</evidence>
<dbReference type="AlphaFoldDB" id="A0A7G1P3Z6"/>
<evidence type="ECO:0000256" key="7">
    <source>
        <dbReference type="ARBA" id="ARBA00022888"/>
    </source>
</evidence>
<reference evidence="15 16" key="1">
    <citation type="journal article" date="2014" name="Int. J. Syst. Evol. Microbiol.">
        <title>Complete genome sequence of Corynebacterium casei LMG S-19264T (=DSM 44701T), isolated from a smear-ripened cheese.</title>
        <authorList>
            <consortium name="US DOE Joint Genome Institute (JGI-PGF)"/>
            <person name="Walter F."/>
            <person name="Albersmeier A."/>
            <person name="Kalinowski J."/>
            <person name="Ruckert C."/>
        </authorList>
    </citation>
    <scope>NUCLEOTIDE SEQUENCE [LARGE SCALE GENOMIC DNA]</scope>
    <source>
        <strain evidence="15 16">JCM 4677</strain>
    </source>
</reference>
<dbReference type="InterPro" id="IPR001962">
    <property type="entry name" value="Asn_synthase"/>
</dbReference>
<dbReference type="GO" id="GO:0006529">
    <property type="term" value="P:asparagine biosynthetic process"/>
    <property type="evidence" value="ECO:0007669"/>
    <property type="project" value="UniProtKB-KW"/>
</dbReference>
<keyword evidence="4 11" id="KW-0028">Amino-acid biosynthesis</keyword>
<keyword evidence="7 11" id="KW-0061">Asparagine biosynthesis</keyword>
<dbReference type="CDD" id="cd01991">
    <property type="entry name" value="Asn_synthase_B_C"/>
    <property type="match status" value="1"/>
</dbReference>